<dbReference type="Gene3D" id="3.30.1330.30">
    <property type="match status" value="1"/>
</dbReference>
<reference evidence="5" key="1">
    <citation type="journal article" date="2014" name="Genome Biol. Evol.">
        <title>Pangenome evidence for extensive interdomain horizontal transfer affecting lineage core and shell genes in uncultured planktonic thaumarchaeota and euryarchaeota.</title>
        <authorList>
            <person name="Deschamps P."/>
            <person name="Zivanovic Y."/>
            <person name="Moreira D."/>
            <person name="Rodriguez-Valera F."/>
            <person name="Lopez-Garcia P."/>
        </authorList>
    </citation>
    <scope>NUCLEOTIDE SEQUENCE</scope>
</reference>
<organism evidence="5">
    <name type="scientific">uncultured marine group II/III euryarchaeote KM3_12_C02</name>
    <dbReference type="NCBI Taxonomy" id="1457858"/>
    <lineage>
        <taxon>Archaea</taxon>
        <taxon>Methanobacteriati</taxon>
        <taxon>Methanobacteriota</taxon>
        <taxon>environmental samples</taxon>
    </lineage>
</organism>
<dbReference type="Pfam" id="PF01248">
    <property type="entry name" value="Ribosomal_L7Ae"/>
    <property type="match status" value="1"/>
</dbReference>
<feature type="domain" description="Ribosomal protein eL8/eL30/eS12/Gadd45" evidence="4">
    <location>
        <begin position="40"/>
        <end position="127"/>
    </location>
</feature>
<dbReference type="InterPro" id="IPR029064">
    <property type="entry name" value="Ribosomal_eL30-like_sf"/>
</dbReference>
<keyword evidence="3" id="KW-0687">Ribonucleoprotein</keyword>
<evidence type="ECO:0000256" key="2">
    <source>
        <dbReference type="ARBA" id="ARBA00022980"/>
    </source>
</evidence>
<accession>A0A075G8Z6</accession>
<dbReference type="GO" id="GO:0005840">
    <property type="term" value="C:ribosome"/>
    <property type="evidence" value="ECO:0007669"/>
    <property type="project" value="UniProtKB-KW"/>
</dbReference>
<protein>
    <submittedName>
        <fullName evidence="5">Ribosomal protein L7Ae (RP-L7Ae, RPL7A)</fullName>
    </submittedName>
</protein>
<dbReference type="InterPro" id="IPR018492">
    <property type="entry name" value="Ribosomal_eL8/Nhp2"/>
</dbReference>
<dbReference type="AlphaFoldDB" id="A0A075G8Z6"/>
<proteinExistence type="inferred from homology"/>
<evidence type="ECO:0000259" key="4">
    <source>
        <dbReference type="Pfam" id="PF01248"/>
    </source>
</evidence>
<gene>
    <name evidence="5" type="primary">RP-L7Ae</name>
    <name evidence="5" type="synonym">RPL7A</name>
</gene>
<evidence type="ECO:0000313" key="5">
    <source>
        <dbReference type="EMBL" id="AIF00124.1"/>
    </source>
</evidence>
<comment type="similarity">
    <text evidence="1">Belongs to the eukaryotic ribosomal protein eL8 family.</text>
</comment>
<dbReference type="SUPFAM" id="SSF55315">
    <property type="entry name" value="L30e-like"/>
    <property type="match status" value="1"/>
</dbReference>
<dbReference type="PRINTS" id="PR00881">
    <property type="entry name" value="L7ARS6FAMILY"/>
</dbReference>
<dbReference type="GO" id="GO:1990904">
    <property type="term" value="C:ribonucleoprotein complex"/>
    <property type="evidence" value="ECO:0007669"/>
    <property type="project" value="UniProtKB-KW"/>
</dbReference>
<dbReference type="PRINTS" id="PR00884">
    <property type="entry name" value="RIBOSOMALHS6"/>
</dbReference>
<dbReference type="EMBL" id="KF900581">
    <property type="protein sequence ID" value="AIF00124.1"/>
    <property type="molecule type" value="Genomic_DNA"/>
</dbReference>
<keyword evidence="2 5" id="KW-0689">Ribosomal protein</keyword>
<name>A0A075G8Z6_9EURY</name>
<sequence length="146" mass="15766">MRCVYTDHALGGTPTGGDNPMSVHIDFETPADVQDLVYEFVKKIDKEGGSHFKKGMNEVIKVCERGDAKLVIMAENVNPGEMMMPIPMICKERGIPYIYVKDQSYLGEAAGLPVGRPTSAIAVIEMDGAADEFKTVVASANELAGN</sequence>
<evidence type="ECO:0000256" key="1">
    <source>
        <dbReference type="ARBA" id="ARBA00007337"/>
    </source>
</evidence>
<dbReference type="InterPro" id="IPR004038">
    <property type="entry name" value="Ribosomal_eL8/eL30/eS12/Gad45"/>
</dbReference>
<evidence type="ECO:0000256" key="3">
    <source>
        <dbReference type="ARBA" id="ARBA00023274"/>
    </source>
</evidence>